<sequence length="1985" mass="220187">MAQDNFNYGTPLKGVNRRQGILDELKRNGYDVSFADPTPGYAARQQEMNISTPAVQEIGVAGLNDSMYDQDITSATQLDDLNNTRGELQPWYAQLGAGLGKGVVLAGTTFLDGTLGVVVGAANAIDKGEWSGFWDNDFAKGMKQVNDWSEQMMPNYRTNEEIQNDQNGEWYKNIWTANWWGDKFIKNLGFTAGAMATGNLVSGALKGAPAMVRSIVGSAVSAINEGKIEAYNNANEWYDFEKAKVDDAYQQRLQAIDQNYKGTEMYNALMQDAKQTYDQSLAKLNEDKAKVGNVDLALNIPILTASNWFMWGKLYSKGANTAIRDTKIAMKNGKYASTRMPVKAAAGFLSEGAEEMEQKIAATIPGLKYGSEVENFYMSKWDPEAAQQSLNWLQASAKGISDTVGDPASWEEFTIGAMTGAMGMPMFRSAKSSEGKWRSPVTIEGGIVGEFRDYQEGKARDNEMINYLNSRIEDPNFQNYYQGLVRHNYYQNQMDAAAAEGDVAGFKDAESSQFISDIVMFDNAGKLNDLTEMINQAYDTSDENLDNIIKNTTDENGNGPFSTNGNAMDREDMIQSLTEDRDDILRKIKDYRTTKDKIIRVGSPDLTSEQVSELTWLNMKHGDYVERFNEVADDVREALKMNFATLEKEGKTMDRTILDLNNQELLAVLADPKNESFVAMQSAVRKILNDSYNIDKVDIEQSVKDLKKLAEKAVEFSNRFTDLLTHPEKMQEATSAADEQVANRAQEEQLAQVRGQLTNAQSFSDIADIVGENNVGDELLSENTNPLAKDFKKAMSFGAEMGKLINESELSDADKEALNALLDKRFKEEKSLADLTSPELITEPEGELSEAAANLFQNMIAEAATNAQEKDAIPDATPTPSGREVGKETTGSDATTTIPTETKNPYNDLIGEVSQTIDKEYLDDLSLASRIRTLETLVAKAASTKSEEDIRKASSELNNLIDDIGGLPEMSSEDTYNKVQKLIGTIASRIPQIPSASITNEQELNYLDKDTESVTSTTENRYYRPAISEYNTQKLAQGIFEPLIVSNPNYQGIYNFLQSKGAFDYVNNGNVHEGDTLTLKAERVGDYDEIVMYKGDQVVGTLPSLATAKSKNYVGLANLITRVGKGEQATLTVNKVMLGRFKYDRNQTQSVKDVVKGDVRLGVMKNMNLQTNGDINAEPVYDEVHSDGKVYLLLKNSRGTYSPKLVRVKHFNAEEFNLGQLSTSGNKSAQKIHAAIDKLSKISNPDQALTALNELGKVLHLDNTFHISLDNMGNNKVLTVRWLKDGEYIRKNILVERGGSGVMTLDPVQGMQYDEAVHSTPEEIYDGILNALYEYNPPFNISAGKVNTGTYNQDILNDDLLYTHLTDTQMTGSWFTTNYYDDAGTEQKAVNPKGRSFNPASGKEGVSVTVGGSRYYVENGNIYDINENLVTPSNAGLIRDLAYAESLYGTKTNGATMDRNRIVLPDGRVLNRSTQSYLSTSEADDVKRAIEGRQSKVAIINSTLQRLQEDQQKVKRNPDGTADTSSGSYMVMEEDGQYHEYSRVHTVIGSNWTGEFSGNNAATMGNLVDDIARRFFGSNEKIEKPSNMSQPAFNALMKALKQMRVNLENAGEKLLTNRIVVFHKYEDGTRVAGELDALSVNELTGEFNIYDFKTSRYSFHPFKDKSGAVIDYFSSVGSRQTRSTRDQYTLQLSAYKNLFDSSYDGTINALALVPFVLNYTKDELQGVTAEKGIKLTYNPLVPVKAAQGVKIPETPPVVDKSNELLQPEVKQAPAPKNGLPDAVEGYVILNGQVTKGNIRPLTEVQGLPVYYYREPVVTRGLNQGETTLYKHYAVFNNGKMIQIIQGLHSEDSMSEEKAYNMIKDAISKNPARVVTESQDVTELSGKPIVVQKKNKLLEAMKDLQDVNQNNPEYTEGGIPKVAESPQENTVKPEPYDSLFNDSHRKFDDLDIETQELLELAGWSSDSWNDASVEERDKGLEQLGCF</sequence>
<accession>A0AAE7S0W7</accession>
<dbReference type="KEGG" id="vg:75692009"/>
<gene>
    <name evidence="2" type="primary">gp_22777</name>
</gene>
<dbReference type="RefSeq" id="YP_010359684.1">
    <property type="nucleotide sequence ID" value="NC_062775.1"/>
</dbReference>
<keyword evidence="3" id="KW-1185">Reference proteome</keyword>
<protein>
    <submittedName>
        <fullName evidence="2">Uncharacterized protein</fullName>
    </submittedName>
</protein>
<evidence type="ECO:0000313" key="3">
    <source>
        <dbReference type="Proteomes" id="UP000827799"/>
    </source>
</evidence>
<evidence type="ECO:0000313" key="2">
    <source>
        <dbReference type="EMBL" id="QWM90112.1"/>
    </source>
</evidence>
<feature type="region of interest" description="Disordered" evidence="1">
    <location>
        <begin position="1907"/>
        <end position="1936"/>
    </location>
</feature>
<evidence type="ECO:0000256" key="1">
    <source>
        <dbReference type="SAM" id="MobiDB-lite"/>
    </source>
</evidence>
<feature type="region of interest" description="Disordered" evidence="1">
    <location>
        <begin position="868"/>
        <end position="907"/>
    </location>
</feature>
<dbReference type="Proteomes" id="UP000827799">
    <property type="component" value="Segment"/>
</dbReference>
<name>A0AAE7S0W7_9CAUD</name>
<organism evidence="2 3">
    <name type="scientific">uncultured phage cr18_1</name>
    <dbReference type="NCBI Taxonomy" id="2986407"/>
    <lineage>
        <taxon>Viruses</taxon>
        <taxon>Duplodnaviria</taxon>
        <taxon>Heunggongvirae</taxon>
        <taxon>Uroviricota</taxon>
        <taxon>Caudoviricetes</taxon>
        <taxon>Crassvirales</taxon>
        <taxon>Steigviridae</taxon>
        <taxon>Asinivirinae</taxon>
        <taxon>Lebriduvirus</taxon>
        <taxon>Lebriduvirus gastrointestinalis</taxon>
    </lineage>
</organism>
<proteinExistence type="predicted"/>
<dbReference type="GeneID" id="75692009"/>
<reference evidence="2 3" key="1">
    <citation type="submission" date="2021-04" db="EMBL/GenBank/DDBJ databases">
        <authorList>
            <person name="Shkoporov A.N."/>
            <person name="Stockdale S.R."/>
            <person name="Guerin E."/>
            <person name="Ross R.P."/>
            <person name="Hill C."/>
        </authorList>
    </citation>
    <scope>NUCLEOTIDE SEQUENCE [LARGE SCALE GENOMIC DNA]</scope>
    <source>
        <strain evidence="3">cr18_1</strain>
    </source>
</reference>
<dbReference type="EMBL" id="MZ130485">
    <property type="protein sequence ID" value="QWM90112.1"/>
    <property type="molecule type" value="Genomic_DNA"/>
</dbReference>
<feature type="compositionally biased region" description="Polar residues" evidence="1">
    <location>
        <begin position="889"/>
        <end position="905"/>
    </location>
</feature>